<dbReference type="SUPFAM" id="SSF56349">
    <property type="entry name" value="DNA breaking-rejoining enzymes"/>
    <property type="match status" value="1"/>
</dbReference>
<dbReference type="EMBL" id="CAEZSR010000167">
    <property type="protein sequence ID" value="CAB4583135.1"/>
    <property type="molecule type" value="Genomic_DNA"/>
</dbReference>
<comment type="similarity">
    <text evidence="1">Belongs to the 'phage' integrase family.</text>
</comment>
<keyword evidence="4" id="KW-0233">DNA recombination</keyword>
<keyword evidence="3" id="KW-0238">DNA-binding</keyword>
<dbReference type="GO" id="GO:0006310">
    <property type="term" value="P:DNA recombination"/>
    <property type="evidence" value="ECO:0007669"/>
    <property type="project" value="UniProtKB-KW"/>
</dbReference>
<evidence type="ECO:0000256" key="3">
    <source>
        <dbReference type="ARBA" id="ARBA00023125"/>
    </source>
</evidence>
<evidence type="ECO:0000256" key="1">
    <source>
        <dbReference type="ARBA" id="ARBA00008857"/>
    </source>
</evidence>
<feature type="domain" description="Core-binding (CB)" evidence="6">
    <location>
        <begin position="63"/>
        <end position="144"/>
    </location>
</feature>
<dbReference type="Gene3D" id="1.10.150.130">
    <property type="match status" value="1"/>
</dbReference>
<dbReference type="PANTHER" id="PTHR30349">
    <property type="entry name" value="PHAGE INTEGRASE-RELATED"/>
    <property type="match status" value="1"/>
</dbReference>
<dbReference type="AlphaFoldDB" id="A0A6J6F6C6"/>
<dbReference type="InterPro" id="IPR004107">
    <property type="entry name" value="Integrase_SAM-like_N"/>
</dbReference>
<evidence type="ECO:0000256" key="2">
    <source>
        <dbReference type="ARBA" id="ARBA00022908"/>
    </source>
</evidence>
<dbReference type="GO" id="GO:0015074">
    <property type="term" value="P:DNA integration"/>
    <property type="evidence" value="ECO:0007669"/>
    <property type="project" value="UniProtKB-KW"/>
</dbReference>
<reference evidence="7" key="1">
    <citation type="submission" date="2020-05" db="EMBL/GenBank/DDBJ databases">
        <authorList>
            <person name="Chiriac C."/>
            <person name="Salcher M."/>
            <person name="Ghai R."/>
            <person name="Kavagutti S V."/>
        </authorList>
    </citation>
    <scope>NUCLEOTIDE SEQUENCE</scope>
</reference>
<dbReference type="PANTHER" id="PTHR30349:SF64">
    <property type="entry name" value="PROPHAGE INTEGRASE INTD-RELATED"/>
    <property type="match status" value="1"/>
</dbReference>
<proteinExistence type="inferred from homology"/>
<dbReference type="InterPro" id="IPR044068">
    <property type="entry name" value="CB"/>
</dbReference>
<dbReference type="InterPro" id="IPR013762">
    <property type="entry name" value="Integrase-like_cat_sf"/>
</dbReference>
<dbReference type="InterPro" id="IPR050090">
    <property type="entry name" value="Tyrosine_recombinase_XerCD"/>
</dbReference>
<dbReference type="Gene3D" id="1.10.443.10">
    <property type="entry name" value="Intergrase catalytic core"/>
    <property type="match status" value="1"/>
</dbReference>
<dbReference type="Pfam" id="PF14659">
    <property type="entry name" value="Phage_int_SAM_3"/>
    <property type="match status" value="1"/>
</dbReference>
<keyword evidence="2" id="KW-0229">DNA integration</keyword>
<accession>A0A6J6F6C6</accession>
<evidence type="ECO:0000259" key="5">
    <source>
        <dbReference type="PROSITE" id="PS51898"/>
    </source>
</evidence>
<gene>
    <name evidence="7" type="ORF">UFOPK1493_03222</name>
</gene>
<sequence length="343" mass="38095">MNVGNIERYRTGDGWRYRVRWSLPNGTRRSKSFRLRKDADAYLRQIEADRMRGLVNDPRGADESLHDYSQRWLDMRRAHLAPRTVELYVSQLNKWILPEFGQLKLGRVTTEQVRAWHGSVGSKASPITAAKCYRLLRTILGTAEEDGLIPRNPCRIKGAGHEKSTERPLLSAAHVAQIAEEIDGRYRALVLVAAWGGLRRGELLALRRRNVNELHGTVTVEGQAQHVAGQGRIVRRTKSDAGLRTVTLPAPVMAELVAHISEYSDADPDAWVFTAEKGGPAREADLSAEWRRAVKACGLTGVRLHDLRHFAGTTAAQLGATTRELQSRLGHGTARAAMIALVA</sequence>
<dbReference type="CDD" id="cd01189">
    <property type="entry name" value="INT_ICEBs1_C_like"/>
    <property type="match status" value="1"/>
</dbReference>
<dbReference type="GO" id="GO:0003677">
    <property type="term" value="F:DNA binding"/>
    <property type="evidence" value="ECO:0007669"/>
    <property type="project" value="UniProtKB-KW"/>
</dbReference>
<feature type="domain" description="Tyr recombinase" evidence="5">
    <location>
        <begin position="165"/>
        <end position="343"/>
    </location>
</feature>
<dbReference type="PROSITE" id="PS51900">
    <property type="entry name" value="CB"/>
    <property type="match status" value="1"/>
</dbReference>
<dbReference type="PROSITE" id="PS51898">
    <property type="entry name" value="TYR_RECOMBINASE"/>
    <property type="match status" value="1"/>
</dbReference>
<protein>
    <submittedName>
        <fullName evidence="7">Unannotated protein</fullName>
    </submittedName>
</protein>
<name>A0A6J6F6C6_9ZZZZ</name>
<organism evidence="7">
    <name type="scientific">freshwater metagenome</name>
    <dbReference type="NCBI Taxonomy" id="449393"/>
    <lineage>
        <taxon>unclassified sequences</taxon>
        <taxon>metagenomes</taxon>
        <taxon>ecological metagenomes</taxon>
    </lineage>
</organism>
<evidence type="ECO:0000259" key="6">
    <source>
        <dbReference type="PROSITE" id="PS51900"/>
    </source>
</evidence>
<evidence type="ECO:0000313" key="7">
    <source>
        <dbReference type="EMBL" id="CAB4583135.1"/>
    </source>
</evidence>
<dbReference type="InterPro" id="IPR010998">
    <property type="entry name" value="Integrase_recombinase_N"/>
</dbReference>
<dbReference type="InterPro" id="IPR002104">
    <property type="entry name" value="Integrase_catalytic"/>
</dbReference>
<dbReference type="InterPro" id="IPR011010">
    <property type="entry name" value="DNA_brk_join_enz"/>
</dbReference>
<evidence type="ECO:0000256" key="4">
    <source>
        <dbReference type="ARBA" id="ARBA00023172"/>
    </source>
</evidence>
<dbReference type="Pfam" id="PF00589">
    <property type="entry name" value="Phage_integrase"/>
    <property type="match status" value="1"/>
</dbReference>